<dbReference type="Gene3D" id="3.20.20.70">
    <property type="entry name" value="Aldolase class I"/>
    <property type="match status" value="1"/>
</dbReference>
<keyword evidence="9" id="KW-1185">Reference proteome</keyword>
<evidence type="ECO:0000256" key="6">
    <source>
        <dbReference type="ARBA" id="ARBA00025404"/>
    </source>
</evidence>
<accession>A0AAD4T661</accession>
<comment type="catalytic activity">
    <reaction evidence="7">
        <text>alpha-D-galactosyl-(1-&gt;3)-1D-myo-inositol + sucrose = raffinose + myo-inositol</text>
        <dbReference type="Rhea" id="RHEA:20161"/>
        <dbReference type="ChEBI" id="CHEBI:16634"/>
        <dbReference type="ChEBI" id="CHEBI:17268"/>
        <dbReference type="ChEBI" id="CHEBI:17505"/>
        <dbReference type="ChEBI" id="CHEBI:17992"/>
        <dbReference type="EC" id="2.4.1.82"/>
    </reaction>
</comment>
<evidence type="ECO:0000256" key="3">
    <source>
        <dbReference type="ARBA" id="ARBA00022676"/>
    </source>
</evidence>
<gene>
    <name evidence="8" type="ORF">MKW98_022245</name>
</gene>
<protein>
    <recommendedName>
        <fullName evidence="2">galactinol--sucrose galactosyltransferase</fullName>
        <ecNumber evidence="2">2.4.1.82</ecNumber>
    </recommendedName>
</protein>
<proteinExistence type="inferred from homology"/>
<dbReference type="InterPro" id="IPR017853">
    <property type="entry name" value="GH"/>
</dbReference>
<dbReference type="PANTHER" id="PTHR31268">
    <property type="match status" value="1"/>
</dbReference>
<organism evidence="8 9">
    <name type="scientific">Papaver atlanticum</name>
    <dbReference type="NCBI Taxonomy" id="357466"/>
    <lineage>
        <taxon>Eukaryota</taxon>
        <taxon>Viridiplantae</taxon>
        <taxon>Streptophyta</taxon>
        <taxon>Embryophyta</taxon>
        <taxon>Tracheophyta</taxon>
        <taxon>Spermatophyta</taxon>
        <taxon>Magnoliopsida</taxon>
        <taxon>Ranunculales</taxon>
        <taxon>Papaveraceae</taxon>
        <taxon>Papaveroideae</taxon>
        <taxon>Papaver</taxon>
    </lineage>
</organism>
<dbReference type="PANTHER" id="PTHR31268:SF29">
    <property type="entry name" value="GALACTINOL--SUCROSE GALACTOSYLTRANSFERASE 1-RELATED"/>
    <property type="match status" value="1"/>
</dbReference>
<dbReference type="GO" id="GO:0047274">
    <property type="term" value="F:galactinol-sucrose galactosyltransferase activity"/>
    <property type="evidence" value="ECO:0007669"/>
    <property type="project" value="UniProtKB-EC"/>
</dbReference>
<dbReference type="SUPFAM" id="SSF51445">
    <property type="entry name" value="(Trans)glycosidases"/>
    <property type="match status" value="1"/>
</dbReference>
<dbReference type="InterPro" id="IPR013785">
    <property type="entry name" value="Aldolase_TIM"/>
</dbReference>
<dbReference type="Pfam" id="PF05691">
    <property type="entry name" value="Raffinose_syn"/>
    <property type="match status" value="1"/>
</dbReference>
<keyword evidence="5" id="KW-0119">Carbohydrate metabolism</keyword>
<evidence type="ECO:0000256" key="5">
    <source>
        <dbReference type="ARBA" id="ARBA00023277"/>
    </source>
</evidence>
<dbReference type="InterPro" id="IPR008811">
    <property type="entry name" value="Glycosyl_hydrolases_36"/>
</dbReference>
<sequence length="754" mass="83219">MTVGAGISVSDKKLIVLGNSILTDVHDNIDITPASGDDLMNGAFIGVTSDQRGSRRVFPVGKLEGLRFMCSFRFKLWWMTQRMGSSGKEIPFETQFLIVEGHDGSHFDDSDEKTAVYTVFLPILEGAFRAVLQGNADNELEICLESGDPSVERFEGSHLVYVAAGSDPFDVITNAVKAVERHLQTFSHREKKKMPDMLNWFGWCTWDAFYTDVTSEGVKQGLESFEKGGISPKFVIIDDGWQSVAMDTTGIASKAEDAANFANRLTNIKENHKFQKNGKEGQRSEDPAMGLSHIVADIKTKHALKYVYVWHAITGYWGGVRPGATGMEDYESKMTYPISSPGVQSNEPCDAFNSIAKNGLGLVNPEKVLNFYNELHSYLAAAGIDGVKVDVQNILETLGAGHGGRVKVSRRYHQALEASISKNFRDNGIIACMSHNTDGLYSAKRTAVIRASDDFWPRDPASHTIHIASVAYNTFFLGEFMQPDWDMFHSLHPMAEYHGAARAVGGCAIYVSDKPGQHDFNLLRKLVLPDGSILRAKLPGRPTRDCLFSDPARDGKSILKIWNLNEFSGVMGVFNCQGAGWCNVGKKNLIHEELPGTITGVIRAKDVAYLPKIAEEGWNGDTVMYSHLGGEVVYLPKNSSLPITLRTREYEVFTVVPVKKLSSQASFAPIGLIKMFNSGGAIKELKHESEKSGIVNMKVRGCGVFGAYSSARPKRIIVDLKETEFTYEEVSGFVTLTLETPKGELYLWNLTVEL</sequence>
<name>A0AAD4T661_9MAGN</name>
<evidence type="ECO:0000256" key="2">
    <source>
        <dbReference type="ARBA" id="ARBA00012708"/>
    </source>
</evidence>
<keyword evidence="3" id="KW-0328">Glycosyltransferase</keyword>
<evidence type="ECO:0000313" key="9">
    <source>
        <dbReference type="Proteomes" id="UP001202328"/>
    </source>
</evidence>
<dbReference type="Proteomes" id="UP001202328">
    <property type="component" value="Unassembled WGS sequence"/>
</dbReference>
<dbReference type="EC" id="2.4.1.82" evidence="2"/>
<dbReference type="EMBL" id="JAJJMB010005364">
    <property type="protein sequence ID" value="KAI3939377.1"/>
    <property type="molecule type" value="Genomic_DNA"/>
</dbReference>
<evidence type="ECO:0000256" key="4">
    <source>
        <dbReference type="ARBA" id="ARBA00022679"/>
    </source>
</evidence>
<keyword evidence="4" id="KW-0808">Transferase</keyword>
<comment type="function">
    <text evidence="6">Transglycosidase operating by a ping-pong reaction mechanism. Involved in the synthesis of raffinose, a major soluble carbohydrate in seeds, roots and tubers.</text>
</comment>
<evidence type="ECO:0000313" key="8">
    <source>
        <dbReference type="EMBL" id="KAI3939377.1"/>
    </source>
</evidence>
<dbReference type="FunFam" id="3.20.20.70:FF:000129">
    <property type="entry name" value="Probable galactinol--sucrose galactosyltransferase 1"/>
    <property type="match status" value="1"/>
</dbReference>
<comment type="caution">
    <text evidence="8">The sequence shown here is derived from an EMBL/GenBank/DDBJ whole genome shotgun (WGS) entry which is preliminary data.</text>
</comment>
<reference evidence="8" key="1">
    <citation type="submission" date="2022-04" db="EMBL/GenBank/DDBJ databases">
        <title>A functionally conserved STORR gene fusion in Papaver species that diverged 16.8 million years ago.</title>
        <authorList>
            <person name="Catania T."/>
        </authorList>
    </citation>
    <scope>NUCLEOTIDE SEQUENCE</scope>
    <source>
        <strain evidence="8">S-188037</strain>
    </source>
</reference>
<evidence type="ECO:0000256" key="7">
    <source>
        <dbReference type="ARBA" id="ARBA00049426"/>
    </source>
</evidence>
<comment type="similarity">
    <text evidence="1">Belongs to the glycosyl hydrolases 36 family.</text>
</comment>
<dbReference type="AlphaFoldDB" id="A0AAD4T661"/>
<evidence type="ECO:0000256" key="1">
    <source>
        <dbReference type="ARBA" id="ARBA00007240"/>
    </source>
</evidence>